<keyword evidence="7 11" id="KW-1133">Transmembrane helix</keyword>
<evidence type="ECO:0000256" key="7">
    <source>
        <dbReference type="ARBA" id="ARBA00022989"/>
    </source>
</evidence>
<reference evidence="13 14" key="1">
    <citation type="submission" date="2020-04" db="EMBL/GenBank/DDBJ databases">
        <title>Perkinsus chesapeaki whole genome sequence.</title>
        <authorList>
            <person name="Bogema D.R."/>
        </authorList>
    </citation>
    <scope>NUCLEOTIDE SEQUENCE [LARGE SCALE GENOMIC DNA]</scope>
    <source>
        <strain evidence="13">ATCC PRA-425</strain>
    </source>
</reference>
<keyword evidence="4 11" id="KW-0812">Transmembrane</keyword>
<feature type="transmembrane region" description="Helical" evidence="11">
    <location>
        <begin position="137"/>
        <end position="157"/>
    </location>
</feature>
<evidence type="ECO:0000256" key="11">
    <source>
        <dbReference type="SAM" id="Phobius"/>
    </source>
</evidence>
<comment type="caution">
    <text evidence="13">The sequence shown here is derived from an EMBL/GenBank/DDBJ whole genome shotgun (WGS) entry which is preliminary data.</text>
</comment>
<gene>
    <name evidence="13" type="primary">RCE1</name>
    <name evidence="13" type="ORF">FOL47_004525</name>
</gene>
<protein>
    <recommendedName>
        <fullName evidence="10">intramembrane prenyl-peptidase Rce1</fullName>
        <ecNumber evidence="10">3.4.26.1</ecNumber>
    </recommendedName>
</protein>
<evidence type="ECO:0000256" key="1">
    <source>
        <dbReference type="ARBA" id="ARBA00004477"/>
    </source>
</evidence>
<feature type="domain" description="CAAX prenyl protease 2/Lysostaphin resistance protein A-like" evidence="12">
    <location>
        <begin position="167"/>
        <end position="271"/>
    </location>
</feature>
<evidence type="ECO:0000256" key="4">
    <source>
        <dbReference type="ARBA" id="ARBA00022692"/>
    </source>
</evidence>
<dbReference type="AlphaFoldDB" id="A0A7J6M252"/>
<dbReference type="GO" id="GO:0071586">
    <property type="term" value="P:CAAX-box protein processing"/>
    <property type="evidence" value="ECO:0007669"/>
    <property type="project" value="InterPro"/>
</dbReference>
<evidence type="ECO:0000313" key="13">
    <source>
        <dbReference type="EMBL" id="KAF4665557.1"/>
    </source>
</evidence>
<dbReference type="GO" id="GO:0004222">
    <property type="term" value="F:metalloendopeptidase activity"/>
    <property type="evidence" value="ECO:0007669"/>
    <property type="project" value="InterPro"/>
</dbReference>
<feature type="transmembrane region" description="Helical" evidence="11">
    <location>
        <begin position="44"/>
        <end position="75"/>
    </location>
</feature>
<dbReference type="PANTHER" id="PTHR13046">
    <property type="entry name" value="PROTEASE U48 CAAX PRENYL PROTEASE RCE1"/>
    <property type="match status" value="1"/>
</dbReference>
<keyword evidence="8 11" id="KW-0472">Membrane</keyword>
<accession>A0A7J6M252</accession>
<dbReference type="Pfam" id="PF02517">
    <property type="entry name" value="Rce1-like"/>
    <property type="match status" value="1"/>
</dbReference>
<evidence type="ECO:0000313" key="14">
    <source>
        <dbReference type="Proteomes" id="UP000591131"/>
    </source>
</evidence>
<feature type="transmembrane region" description="Helical" evidence="11">
    <location>
        <begin position="95"/>
        <end position="116"/>
    </location>
</feature>
<keyword evidence="5" id="KW-0378">Hydrolase</keyword>
<dbReference type="InterPro" id="IPR003675">
    <property type="entry name" value="Rce1/LyrA-like_dom"/>
</dbReference>
<dbReference type="PANTHER" id="PTHR13046:SF0">
    <property type="entry name" value="CAAX PRENYL PROTEASE 2"/>
    <property type="match status" value="1"/>
</dbReference>
<dbReference type="Proteomes" id="UP000591131">
    <property type="component" value="Unassembled WGS sequence"/>
</dbReference>
<comment type="similarity">
    <text evidence="2">Belongs to the peptidase U48 family.</text>
</comment>
<evidence type="ECO:0000259" key="12">
    <source>
        <dbReference type="Pfam" id="PF02517"/>
    </source>
</evidence>
<keyword evidence="3 13" id="KW-0645">Protease</keyword>
<evidence type="ECO:0000256" key="10">
    <source>
        <dbReference type="ARBA" id="ARBA00049729"/>
    </source>
</evidence>
<comment type="catalytic activity">
    <reaction evidence="9">
        <text>Hydrolyzes the peptide bond -P2-(S-farnesyl or geranylgeranyl)C-P1'-P2'-P3'-COOH where P1' and P2' are amino acids with aliphatic sidechains and P3' is any C-terminal residue.</text>
        <dbReference type="EC" id="3.4.26.1"/>
    </reaction>
</comment>
<keyword evidence="14" id="KW-1185">Reference proteome</keyword>
<evidence type="ECO:0000256" key="8">
    <source>
        <dbReference type="ARBA" id="ARBA00023136"/>
    </source>
</evidence>
<evidence type="ECO:0000256" key="3">
    <source>
        <dbReference type="ARBA" id="ARBA00022670"/>
    </source>
</evidence>
<dbReference type="EMBL" id="JAAPAO010000257">
    <property type="protein sequence ID" value="KAF4665557.1"/>
    <property type="molecule type" value="Genomic_DNA"/>
</dbReference>
<sequence>MLQSKVRIYLSAFMHLLKPDQKLRGYPGYIWIASPRSSLSLKLVIIHLLSMLTLPFSIFCCALCSSLFVALLYIWPLLGVHYDVLDPKTRDRTDVIKMRSISVICAAILSYTVVLFTTGSPAEALSLIGITGPLKSLYSAAIGLLLTLTLMAGPLYYGGCALRGFTKWQTLRALVIAPITEEFVFRGCCDALLQQTTLSYGYRLLLCGPVFFTLAHVHHFANAIIADPVRGVISACLTMSYTGVFGAFCTALLESTGSLAGPIVSHAVCNYAGLPDFNFNSSTKALAYGIGVFLFIAECVYLFLLHY</sequence>
<feature type="transmembrane region" description="Helical" evidence="11">
    <location>
        <begin position="232"/>
        <end position="253"/>
    </location>
</feature>
<organism evidence="13 14">
    <name type="scientific">Perkinsus chesapeaki</name>
    <name type="common">Clam parasite</name>
    <name type="synonym">Perkinsus andrewsi</name>
    <dbReference type="NCBI Taxonomy" id="330153"/>
    <lineage>
        <taxon>Eukaryota</taxon>
        <taxon>Sar</taxon>
        <taxon>Alveolata</taxon>
        <taxon>Perkinsozoa</taxon>
        <taxon>Perkinsea</taxon>
        <taxon>Perkinsida</taxon>
        <taxon>Perkinsidae</taxon>
        <taxon>Perkinsus</taxon>
    </lineage>
</organism>
<name>A0A7J6M252_PERCH</name>
<evidence type="ECO:0000256" key="2">
    <source>
        <dbReference type="ARBA" id="ARBA00006897"/>
    </source>
</evidence>
<dbReference type="InterPro" id="IPR039731">
    <property type="entry name" value="Rce1"/>
</dbReference>
<evidence type="ECO:0000256" key="6">
    <source>
        <dbReference type="ARBA" id="ARBA00022824"/>
    </source>
</evidence>
<dbReference type="GO" id="GO:0005789">
    <property type="term" value="C:endoplasmic reticulum membrane"/>
    <property type="evidence" value="ECO:0007669"/>
    <property type="project" value="UniProtKB-SubCell"/>
</dbReference>
<keyword evidence="6" id="KW-0256">Endoplasmic reticulum</keyword>
<comment type="subcellular location">
    <subcellularLocation>
        <location evidence="1">Endoplasmic reticulum membrane</location>
        <topology evidence="1">Multi-pass membrane protein</topology>
    </subcellularLocation>
</comment>
<feature type="transmembrane region" description="Helical" evidence="11">
    <location>
        <begin position="285"/>
        <end position="305"/>
    </location>
</feature>
<dbReference type="OrthoDB" id="433157at2759"/>
<proteinExistence type="inferred from homology"/>
<evidence type="ECO:0000256" key="5">
    <source>
        <dbReference type="ARBA" id="ARBA00022801"/>
    </source>
</evidence>
<dbReference type="EC" id="3.4.26.1" evidence="10"/>
<evidence type="ECO:0000256" key="9">
    <source>
        <dbReference type="ARBA" id="ARBA00047280"/>
    </source>
</evidence>